<keyword evidence="2" id="KW-0186">Copper</keyword>
<feature type="domain" description="Tyrosinase copper-binding" evidence="5">
    <location>
        <begin position="213"/>
        <end position="224"/>
    </location>
</feature>
<dbReference type="PANTHER" id="PTHR11474:SF126">
    <property type="entry name" value="TYROSINASE-LIKE PROTEIN TYR-1-RELATED"/>
    <property type="match status" value="1"/>
</dbReference>
<dbReference type="AlphaFoldDB" id="A0AAE0ID25"/>
<dbReference type="InterPro" id="IPR002227">
    <property type="entry name" value="Tyrosinase_Cu-bd"/>
</dbReference>
<evidence type="ECO:0000256" key="3">
    <source>
        <dbReference type="SAM" id="MobiDB-lite"/>
    </source>
</evidence>
<dbReference type="PROSITE" id="PS00497">
    <property type="entry name" value="TYROSINASE_1"/>
    <property type="match status" value="1"/>
</dbReference>
<dbReference type="GO" id="GO:0046872">
    <property type="term" value="F:metal ion binding"/>
    <property type="evidence" value="ECO:0007669"/>
    <property type="project" value="UniProtKB-KW"/>
</dbReference>
<accession>A0AAE0ID25</accession>
<evidence type="ECO:0000259" key="5">
    <source>
        <dbReference type="PROSITE" id="PS00498"/>
    </source>
</evidence>
<dbReference type="Proteomes" id="UP001283341">
    <property type="component" value="Unassembled WGS sequence"/>
</dbReference>
<dbReference type="SUPFAM" id="SSF48056">
    <property type="entry name" value="Di-copper centre-containing domain"/>
    <property type="match status" value="1"/>
</dbReference>
<evidence type="ECO:0000256" key="1">
    <source>
        <dbReference type="ARBA" id="ARBA00022723"/>
    </source>
</evidence>
<protein>
    <recommendedName>
        <fullName evidence="4 5">Tyrosinase copper-binding domain-containing protein</fullName>
    </recommendedName>
</protein>
<feature type="domain" description="Tyrosinase copper-binding" evidence="4">
    <location>
        <begin position="66"/>
        <end position="83"/>
    </location>
</feature>
<dbReference type="PROSITE" id="PS00498">
    <property type="entry name" value="TYROSINASE_2"/>
    <property type="match status" value="1"/>
</dbReference>
<organism evidence="6 7">
    <name type="scientific">Apodospora peruviana</name>
    <dbReference type="NCBI Taxonomy" id="516989"/>
    <lineage>
        <taxon>Eukaryota</taxon>
        <taxon>Fungi</taxon>
        <taxon>Dikarya</taxon>
        <taxon>Ascomycota</taxon>
        <taxon>Pezizomycotina</taxon>
        <taxon>Sordariomycetes</taxon>
        <taxon>Sordariomycetidae</taxon>
        <taxon>Sordariales</taxon>
        <taxon>Lasiosphaeriaceae</taxon>
        <taxon>Apodospora</taxon>
    </lineage>
</organism>
<comment type="caution">
    <text evidence="6">The sequence shown here is derived from an EMBL/GenBank/DDBJ whole genome shotgun (WGS) entry which is preliminary data.</text>
</comment>
<name>A0AAE0ID25_9PEZI</name>
<reference evidence="6" key="1">
    <citation type="journal article" date="2023" name="Mol. Phylogenet. Evol.">
        <title>Genome-scale phylogeny and comparative genomics of the fungal order Sordariales.</title>
        <authorList>
            <person name="Hensen N."/>
            <person name="Bonometti L."/>
            <person name="Westerberg I."/>
            <person name="Brannstrom I.O."/>
            <person name="Guillou S."/>
            <person name="Cros-Aarteil S."/>
            <person name="Calhoun S."/>
            <person name="Haridas S."/>
            <person name="Kuo A."/>
            <person name="Mondo S."/>
            <person name="Pangilinan J."/>
            <person name="Riley R."/>
            <person name="LaButti K."/>
            <person name="Andreopoulos B."/>
            <person name="Lipzen A."/>
            <person name="Chen C."/>
            <person name="Yan M."/>
            <person name="Daum C."/>
            <person name="Ng V."/>
            <person name="Clum A."/>
            <person name="Steindorff A."/>
            <person name="Ohm R.A."/>
            <person name="Martin F."/>
            <person name="Silar P."/>
            <person name="Natvig D.O."/>
            <person name="Lalanne C."/>
            <person name="Gautier V."/>
            <person name="Ament-Velasquez S.L."/>
            <person name="Kruys A."/>
            <person name="Hutchinson M.I."/>
            <person name="Powell A.J."/>
            <person name="Barry K."/>
            <person name="Miller A.N."/>
            <person name="Grigoriev I.V."/>
            <person name="Debuchy R."/>
            <person name="Gladieux P."/>
            <person name="Hiltunen Thoren M."/>
            <person name="Johannesson H."/>
        </authorList>
    </citation>
    <scope>NUCLEOTIDE SEQUENCE</scope>
    <source>
        <strain evidence="6">CBS 118394</strain>
    </source>
</reference>
<dbReference type="InterPro" id="IPR050316">
    <property type="entry name" value="Tyrosinase/Hemocyanin"/>
</dbReference>
<dbReference type="PRINTS" id="PR00092">
    <property type="entry name" value="TYROSINASE"/>
</dbReference>
<keyword evidence="7" id="KW-1185">Reference proteome</keyword>
<sequence>MAPVMNAEPDHRGSHGEESLTTVQRASYINATLCLMTTPAKLKIPGAKTRWDELHYAHIAQSAYIHFVGAFLPWHRYFLLAHETVLRKDCGYRGPIPYWNETSDVQNLRDSFLLDPDTGFGGNGVSGKELCIADGPFADIRLHLKANLSSDNYCISRNMSACLFSGALTENIETCLTTPNFEAARNCIEAKPHIAGHWGVGGTMSDTLLSPGDPLFYLHHVWLDKIWWEWQSRNLSVRLTEMSGPNIPIPPPPTNSSTGGGGPPPGKATFKFGNETCSPAGGGPGQGHGIGEPLNRALTDFFGDGGNVTTLDHTLWSAGILPNATIRDVMDLEGPFVCAEYHV</sequence>
<dbReference type="GO" id="GO:0016491">
    <property type="term" value="F:oxidoreductase activity"/>
    <property type="evidence" value="ECO:0007669"/>
    <property type="project" value="InterPro"/>
</dbReference>
<feature type="region of interest" description="Disordered" evidence="3">
    <location>
        <begin position="246"/>
        <end position="267"/>
    </location>
</feature>
<evidence type="ECO:0000259" key="4">
    <source>
        <dbReference type="PROSITE" id="PS00497"/>
    </source>
</evidence>
<dbReference type="PANTHER" id="PTHR11474">
    <property type="entry name" value="TYROSINASE FAMILY MEMBER"/>
    <property type="match status" value="1"/>
</dbReference>
<dbReference type="Pfam" id="PF00264">
    <property type="entry name" value="Tyrosinase"/>
    <property type="match status" value="1"/>
</dbReference>
<evidence type="ECO:0000313" key="7">
    <source>
        <dbReference type="Proteomes" id="UP001283341"/>
    </source>
</evidence>
<dbReference type="EMBL" id="JAUEDM010000003">
    <property type="protein sequence ID" value="KAK3322763.1"/>
    <property type="molecule type" value="Genomic_DNA"/>
</dbReference>
<keyword evidence="1" id="KW-0479">Metal-binding</keyword>
<evidence type="ECO:0000256" key="2">
    <source>
        <dbReference type="ARBA" id="ARBA00023008"/>
    </source>
</evidence>
<gene>
    <name evidence="6" type="ORF">B0H66DRAFT_602193</name>
</gene>
<evidence type="ECO:0000313" key="6">
    <source>
        <dbReference type="EMBL" id="KAK3322763.1"/>
    </source>
</evidence>
<reference evidence="6" key="2">
    <citation type="submission" date="2023-06" db="EMBL/GenBank/DDBJ databases">
        <authorList>
            <consortium name="Lawrence Berkeley National Laboratory"/>
            <person name="Haridas S."/>
            <person name="Hensen N."/>
            <person name="Bonometti L."/>
            <person name="Westerberg I."/>
            <person name="Brannstrom I.O."/>
            <person name="Guillou S."/>
            <person name="Cros-Aarteil S."/>
            <person name="Calhoun S."/>
            <person name="Kuo A."/>
            <person name="Mondo S."/>
            <person name="Pangilinan J."/>
            <person name="Riley R."/>
            <person name="Labutti K."/>
            <person name="Andreopoulos B."/>
            <person name="Lipzen A."/>
            <person name="Chen C."/>
            <person name="Yanf M."/>
            <person name="Daum C."/>
            <person name="Ng V."/>
            <person name="Clum A."/>
            <person name="Steindorff A."/>
            <person name="Ohm R."/>
            <person name="Martin F."/>
            <person name="Silar P."/>
            <person name="Natvig D."/>
            <person name="Lalanne C."/>
            <person name="Gautier V."/>
            <person name="Ament-Velasquez S.L."/>
            <person name="Kruys A."/>
            <person name="Hutchinson M.I."/>
            <person name="Powell A.J."/>
            <person name="Barry K."/>
            <person name="Miller A.N."/>
            <person name="Grigoriev I.V."/>
            <person name="Debuchy R."/>
            <person name="Gladieux P."/>
            <person name="Thoren M.H."/>
            <person name="Johannesson H."/>
        </authorList>
    </citation>
    <scope>NUCLEOTIDE SEQUENCE</scope>
    <source>
        <strain evidence="6">CBS 118394</strain>
    </source>
</reference>
<dbReference type="Gene3D" id="1.10.1280.10">
    <property type="entry name" value="Di-copper center containing domain from catechol oxidase"/>
    <property type="match status" value="1"/>
</dbReference>
<dbReference type="InterPro" id="IPR008922">
    <property type="entry name" value="Di-copper_centre_dom_sf"/>
</dbReference>
<proteinExistence type="predicted"/>